<feature type="signal peptide" evidence="1">
    <location>
        <begin position="1"/>
        <end position="26"/>
    </location>
</feature>
<comment type="caution">
    <text evidence="2">The sequence shown here is derived from an EMBL/GenBank/DDBJ whole genome shotgun (WGS) entry which is preliminary data.</text>
</comment>
<evidence type="ECO:0000313" key="2">
    <source>
        <dbReference type="EMBL" id="PSJ18823.1"/>
    </source>
</evidence>
<accession>A0A2P7NZB7</accession>
<dbReference type="OrthoDB" id="8544055at2"/>
<protein>
    <submittedName>
        <fullName evidence="2">Uncharacterized protein</fullName>
    </submittedName>
</protein>
<keyword evidence="1" id="KW-0732">Signal</keyword>
<reference evidence="2 3" key="1">
    <citation type="submission" date="2018-03" db="EMBL/GenBank/DDBJ databases">
        <title>Draft genome of Nitrosomonas supralitoralis APG5.</title>
        <authorList>
            <person name="Urakawa H."/>
            <person name="Lopez J.V."/>
        </authorList>
    </citation>
    <scope>NUCLEOTIDE SEQUENCE [LARGE SCALE GENOMIC DNA]</scope>
    <source>
        <strain evidence="2 3">APG5</strain>
    </source>
</reference>
<organism evidence="2 3">
    <name type="scientific">Nitrosomonas supralitoralis</name>
    <dbReference type="NCBI Taxonomy" id="2116706"/>
    <lineage>
        <taxon>Bacteria</taxon>
        <taxon>Pseudomonadati</taxon>
        <taxon>Pseudomonadota</taxon>
        <taxon>Betaproteobacteria</taxon>
        <taxon>Nitrosomonadales</taxon>
        <taxon>Nitrosomonadaceae</taxon>
        <taxon>Nitrosomonas</taxon>
    </lineage>
</organism>
<evidence type="ECO:0000313" key="3">
    <source>
        <dbReference type="Proteomes" id="UP000241912"/>
    </source>
</evidence>
<sequence>MNKSIKQLILSACTVTLMGSAHFASADINSDTETLLNWAENTYPDLFPSHQVTQKIDPWLYRRYPETDIYAGVNRDDNSAYVLGGPYGPTPTRIAALPELIAQIIDSGGNASIPGCDTTNAPPGFSYTQSGNVVNIDTGGNCVALPANNNYCSTPQQSTATGISVLTISTNDSPTFEGIKIDIPNVPNPFQSLANSFSNSKHCTVNVPIETVNLIVNSDVCFDITSSIGSEFQGLPGVTINPPVTVALNTTSTNELVSDCFDTDADSIYNTVTNESWVRRNGAFVPAGSDGN</sequence>
<dbReference type="Proteomes" id="UP000241912">
    <property type="component" value="Unassembled WGS sequence"/>
</dbReference>
<name>A0A2P7NZB7_9PROT</name>
<dbReference type="RefSeq" id="WP_106705420.1">
    <property type="nucleotide sequence ID" value="NZ_PXXU01000002.1"/>
</dbReference>
<proteinExistence type="predicted"/>
<gene>
    <name evidence="2" type="ORF">C7H79_00940</name>
</gene>
<evidence type="ECO:0000256" key="1">
    <source>
        <dbReference type="SAM" id="SignalP"/>
    </source>
</evidence>
<dbReference type="AlphaFoldDB" id="A0A2P7NZB7"/>
<feature type="chain" id="PRO_5015124464" evidence="1">
    <location>
        <begin position="27"/>
        <end position="292"/>
    </location>
</feature>
<dbReference type="EMBL" id="PXXU01000002">
    <property type="protein sequence ID" value="PSJ18823.1"/>
    <property type="molecule type" value="Genomic_DNA"/>
</dbReference>
<keyword evidence="3" id="KW-1185">Reference proteome</keyword>